<evidence type="ECO:0000313" key="3">
    <source>
        <dbReference type="Proteomes" id="UP000242519"/>
    </source>
</evidence>
<dbReference type="EMBL" id="MZNU01000086">
    <property type="protein sequence ID" value="OWP04970.1"/>
    <property type="molecule type" value="Genomic_DNA"/>
</dbReference>
<evidence type="ECO:0000313" key="2">
    <source>
        <dbReference type="EMBL" id="OWP04970.1"/>
    </source>
</evidence>
<gene>
    <name evidence="2" type="ORF">B2J93_7271</name>
</gene>
<proteinExistence type="predicted"/>
<reference evidence="2 3" key="1">
    <citation type="submission" date="2017-04" db="EMBL/GenBank/DDBJ databases">
        <title>Draft genome sequence of Marssonina coronaria NL1: causal agent of apple blotch.</title>
        <authorList>
            <person name="Cheng Q."/>
        </authorList>
    </citation>
    <scope>NUCLEOTIDE SEQUENCE [LARGE SCALE GENOMIC DNA]</scope>
    <source>
        <strain evidence="2 3">NL1</strain>
    </source>
</reference>
<accession>A0A218ZBJ4</accession>
<dbReference type="Proteomes" id="UP000242519">
    <property type="component" value="Unassembled WGS sequence"/>
</dbReference>
<sequence length="674" mass="74000">MNDYAEIIRANGENINLHLGDKAILKMLSLNPRVFKEYQELCTQNLTEYRTGLEAQYLKHINDIEFGLHEFLKSNTGSIFSDGVADGLNAIISKAKYFEGKIPEIAKGVGDQTTTEALVADREKLVNKFEGWLSKSVEDGGFAHVPEEVQLDPIFEEDKPEVRKKTGITEQSTSQTATMVGVPAAILPLYEAAAARAQAQSQPQVQFKVSAAPHIEEEPASSFCTVSAIGNETDECDRQSSPDASRNANKPEKNSELPPSTTHHNRHCPQHVVNVPYSSPYTQHFNLNLPGGTSQIPPSAPMNGSGLYKLPIVKTPYRNTCPQIPNEKELLPQYTSHYTRFPLQVNTTRSSFTPVNSSAVSIKSSSLNAIHTQTTPKRGVTSVYAQSARTQAPRLLLPHRVFQKSRKAHSLVTSNSWNGPTKIAAVDNNIAMAASEQDSGVAVESSNQLEPAAAISHSQTTPNSTEPAVNLDPNTYIDESLYEDPKSPTHTPARTEDPDDKTYPRAPSSWIEDDRVEGVRNVPSDPRIVQVDEGEKSILDSDSQPDDFHTWGDESQTACERPSQSQYLMTLDGRSATIISSDKDEDDGQAEDKSGGSDKNHRESRRDILAAQEQDKVWAASIMKPEPPILEDVAQESFLQQFKGKTITEILASLREAKTGGAEVGADRARDEGR</sequence>
<feature type="compositionally biased region" description="Basic and acidic residues" evidence="1">
    <location>
        <begin position="590"/>
        <end position="609"/>
    </location>
</feature>
<keyword evidence="3" id="KW-1185">Reference proteome</keyword>
<feature type="compositionally biased region" description="Polar residues" evidence="1">
    <location>
        <begin position="553"/>
        <end position="568"/>
    </location>
</feature>
<protein>
    <submittedName>
        <fullName evidence="2">Uncharacterized protein</fullName>
    </submittedName>
</protein>
<feature type="compositionally biased region" description="Polar residues" evidence="1">
    <location>
        <begin position="239"/>
        <end position="248"/>
    </location>
</feature>
<dbReference type="AlphaFoldDB" id="A0A218ZBJ4"/>
<dbReference type="InParanoid" id="A0A218ZBJ4"/>
<organism evidence="2 3">
    <name type="scientific">Diplocarpon coronariae</name>
    <dbReference type="NCBI Taxonomy" id="2795749"/>
    <lineage>
        <taxon>Eukaryota</taxon>
        <taxon>Fungi</taxon>
        <taxon>Dikarya</taxon>
        <taxon>Ascomycota</taxon>
        <taxon>Pezizomycotina</taxon>
        <taxon>Leotiomycetes</taxon>
        <taxon>Helotiales</taxon>
        <taxon>Drepanopezizaceae</taxon>
        <taxon>Diplocarpon</taxon>
    </lineage>
</organism>
<dbReference type="STRING" id="503106.A0A218ZBJ4"/>
<name>A0A218ZBJ4_9HELO</name>
<feature type="region of interest" description="Disordered" evidence="1">
    <location>
        <begin position="452"/>
        <end position="609"/>
    </location>
</feature>
<evidence type="ECO:0000256" key="1">
    <source>
        <dbReference type="SAM" id="MobiDB-lite"/>
    </source>
</evidence>
<feature type="region of interest" description="Disordered" evidence="1">
    <location>
        <begin position="233"/>
        <end position="275"/>
    </location>
</feature>
<dbReference type="OrthoDB" id="3560017at2759"/>
<feature type="compositionally biased region" description="Basic and acidic residues" evidence="1">
    <location>
        <begin position="483"/>
        <end position="503"/>
    </location>
</feature>
<comment type="caution">
    <text evidence="2">The sequence shown here is derived from an EMBL/GenBank/DDBJ whole genome shotgun (WGS) entry which is preliminary data.</text>
</comment>
<feature type="compositionally biased region" description="Polar residues" evidence="1">
    <location>
        <begin position="456"/>
        <end position="467"/>
    </location>
</feature>